<dbReference type="PANTHER" id="PTHR36455">
    <property type="match status" value="1"/>
</dbReference>
<dbReference type="Proteomes" id="UP001139031">
    <property type="component" value="Unassembled WGS sequence"/>
</dbReference>
<name>A0ABS7TXZ7_9BACT</name>
<dbReference type="InterPro" id="IPR008878">
    <property type="entry name" value="Transposase_IS66_Orf2"/>
</dbReference>
<proteinExistence type="predicted"/>
<evidence type="ECO:0000313" key="2">
    <source>
        <dbReference type="Proteomes" id="UP001139031"/>
    </source>
</evidence>
<protein>
    <submittedName>
        <fullName evidence="1">IS66 family insertion sequence element accessory protein TnpB</fullName>
    </submittedName>
</protein>
<comment type="caution">
    <text evidence="1">The sequence shown here is derived from an EMBL/GenBank/DDBJ whole genome shotgun (WGS) entry which is preliminary data.</text>
</comment>
<keyword evidence="2" id="KW-1185">Reference proteome</keyword>
<reference evidence="1" key="1">
    <citation type="submission" date="2021-08" db="EMBL/GenBank/DDBJ databases">
        <authorList>
            <person name="Stevens D.C."/>
        </authorList>
    </citation>
    <scope>NUCLEOTIDE SEQUENCE</scope>
    <source>
        <strain evidence="1">DSM 53165</strain>
    </source>
</reference>
<dbReference type="NCBIfam" id="NF033819">
    <property type="entry name" value="IS66_TnpB"/>
    <property type="match status" value="1"/>
</dbReference>
<organism evidence="1 2">
    <name type="scientific">Nannocystis pusilla</name>
    <dbReference type="NCBI Taxonomy" id="889268"/>
    <lineage>
        <taxon>Bacteria</taxon>
        <taxon>Pseudomonadati</taxon>
        <taxon>Myxococcota</taxon>
        <taxon>Polyangia</taxon>
        <taxon>Nannocystales</taxon>
        <taxon>Nannocystaceae</taxon>
        <taxon>Nannocystis</taxon>
    </lineage>
</organism>
<dbReference type="EMBL" id="JAIRAU010000037">
    <property type="protein sequence ID" value="MBZ5713020.1"/>
    <property type="molecule type" value="Genomic_DNA"/>
</dbReference>
<dbReference type="PANTHER" id="PTHR36455:SF1">
    <property type="entry name" value="BLR8292 PROTEIN"/>
    <property type="match status" value="1"/>
</dbReference>
<accession>A0ABS7TXZ7</accession>
<dbReference type="Pfam" id="PF05717">
    <property type="entry name" value="TnpB_IS66"/>
    <property type="match status" value="1"/>
</dbReference>
<sequence>MIGAHGRVPVFAYRRPVDLRKGFEGLGALVQQALGEDPLSGALYLFTNRRRTTAKVLQFDGTGMTLYIKRLARGRFAALWEGEDATTLSLTRPELELFLQGSQLVGKVPLAPAMLSEKDLVIRA</sequence>
<evidence type="ECO:0000313" key="1">
    <source>
        <dbReference type="EMBL" id="MBZ5713020.1"/>
    </source>
</evidence>
<gene>
    <name evidence="1" type="primary">tnpB</name>
    <name evidence="1" type="ORF">K7C98_27605</name>
</gene>
<dbReference type="RefSeq" id="WP_224194767.1">
    <property type="nucleotide sequence ID" value="NZ_JAIRAU010000037.1"/>
</dbReference>